<dbReference type="AlphaFoldDB" id="A0A517LVC1"/>
<keyword evidence="3" id="KW-1185">Reference proteome</keyword>
<protein>
    <submittedName>
        <fullName evidence="2">Uncharacterized protein</fullName>
    </submittedName>
</protein>
<feature type="compositionally biased region" description="Acidic residues" evidence="1">
    <location>
        <begin position="302"/>
        <end position="319"/>
    </location>
</feature>
<evidence type="ECO:0000313" key="3">
    <source>
        <dbReference type="Proteomes" id="UP000319557"/>
    </source>
</evidence>
<reference evidence="2 3" key="1">
    <citation type="submission" date="2019-02" db="EMBL/GenBank/DDBJ databases">
        <title>Deep-cultivation of Planctomycetes and their phenomic and genomic characterization uncovers novel biology.</title>
        <authorList>
            <person name="Wiegand S."/>
            <person name="Jogler M."/>
            <person name="Boedeker C."/>
            <person name="Pinto D."/>
            <person name="Vollmers J."/>
            <person name="Rivas-Marin E."/>
            <person name="Kohn T."/>
            <person name="Peeters S.H."/>
            <person name="Heuer A."/>
            <person name="Rast P."/>
            <person name="Oberbeckmann S."/>
            <person name="Bunk B."/>
            <person name="Jeske O."/>
            <person name="Meyerdierks A."/>
            <person name="Storesund J.E."/>
            <person name="Kallscheuer N."/>
            <person name="Luecker S."/>
            <person name="Lage O.M."/>
            <person name="Pohl T."/>
            <person name="Merkel B.J."/>
            <person name="Hornburger P."/>
            <person name="Mueller R.-W."/>
            <person name="Bruemmer F."/>
            <person name="Labrenz M."/>
            <person name="Spormann A.M."/>
            <person name="Op den Camp H."/>
            <person name="Overmann J."/>
            <person name="Amann R."/>
            <person name="Jetten M.S.M."/>
            <person name="Mascher T."/>
            <person name="Medema M.H."/>
            <person name="Devos D.P."/>
            <person name="Kaster A.-K."/>
            <person name="Ovreas L."/>
            <person name="Rohde M."/>
            <person name="Galperin M.Y."/>
            <person name="Jogler C."/>
        </authorList>
    </citation>
    <scope>NUCLEOTIDE SEQUENCE [LARGE SCALE GENOMIC DNA]</scope>
    <source>
        <strain evidence="2 3">EC9</strain>
    </source>
</reference>
<accession>A0A517LVC1</accession>
<dbReference type="Proteomes" id="UP000319557">
    <property type="component" value="Chromosome"/>
</dbReference>
<feature type="region of interest" description="Disordered" evidence="1">
    <location>
        <begin position="298"/>
        <end position="319"/>
    </location>
</feature>
<dbReference type="KEGG" id="ruv:EC9_07400"/>
<gene>
    <name evidence="2" type="ORF">EC9_07400</name>
</gene>
<evidence type="ECO:0000313" key="2">
    <source>
        <dbReference type="EMBL" id="QDS86573.1"/>
    </source>
</evidence>
<proteinExistence type="predicted"/>
<name>A0A517LVC1_9BACT</name>
<dbReference type="RefSeq" id="WP_218934562.1">
    <property type="nucleotide sequence ID" value="NZ_CP036261.1"/>
</dbReference>
<organism evidence="2 3">
    <name type="scientific">Rosistilla ulvae</name>
    <dbReference type="NCBI Taxonomy" id="1930277"/>
    <lineage>
        <taxon>Bacteria</taxon>
        <taxon>Pseudomonadati</taxon>
        <taxon>Planctomycetota</taxon>
        <taxon>Planctomycetia</taxon>
        <taxon>Pirellulales</taxon>
        <taxon>Pirellulaceae</taxon>
        <taxon>Rosistilla</taxon>
    </lineage>
</organism>
<sequence>MNTQDFWKNFKLCEELNISGRFIYNGLRCFHEMQTLYHFDEIFDTLYNLSVGIERLLKIAIIMSEHDDQVSQTEFEKGLITHSHQALATRLTKTRDIKFKPAQNDILALLGTFYKTYRYDRYVLATTTDSTKEKAALCRFFEKHLSLQLTDESDFSVQRNTAQLKRFLGRTVGNLCEQLYTVIHEEASRHNIFTYEIRNDSRASKIFIHRQYDFTEEEALWRELIVYLVNTSDENSTLNYLRKIPPLDFDPGLIQDYFECFMSPDRMLNCIDELKELYANLDSFKQRHDEISLLGTPYAFNDGEDDEEGDTDLEEAFNA</sequence>
<evidence type="ECO:0000256" key="1">
    <source>
        <dbReference type="SAM" id="MobiDB-lite"/>
    </source>
</evidence>
<dbReference type="EMBL" id="CP036261">
    <property type="protein sequence ID" value="QDS86573.1"/>
    <property type="molecule type" value="Genomic_DNA"/>
</dbReference>